<sequence length="329" mass="35524">MCVNATHRKPLTKVPNITQATDHPPGTCACVHHDSQASCTTNTCNTSDNEARRETHTHTKSENLNDHATRHEKSNTSNYPHGQSNCHHRHGSVTYRYLENVSDKLSDRQCGPAKQSKGLGGCTRHGAEVTYKYAHTPRESDAYVKSRKDSNVDATSHTHTHPIPTTHTGPNTQTAGRTCIAECAADGKRRCGGELWKSTQTTNREGRERRVGADTMSLEIRAGKRMKLSSAEGNRLQIDTADRLGTDAQPRMELGICDESNGSSTALAGGAQAKTFAKTYKDCNVSDIGVQGIARASLNVNNRVLGAGSEAQAQSSSVGLEKLVISDCT</sequence>
<feature type="compositionally biased region" description="Basic and acidic residues" evidence="1">
    <location>
        <begin position="140"/>
        <end position="151"/>
    </location>
</feature>
<dbReference type="AlphaFoldDB" id="A0A0L0F325"/>
<dbReference type="EMBL" id="KQ249464">
    <property type="protein sequence ID" value="KNC71120.1"/>
    <property type="molecule type" value="Genomic_DNA"/>
</dbReference>
<feature type="compositionally biased region" description="Low complexity" evidence="1">
    <location>
        <begin position="155"/>
        <end position="172"/>
    </location>
</feature>
<evidence type="ECO:0000313" key="3">
    <source>
        <dbReference type="Proteomes" id="UP000054560"/>
    </source>
</evidence>
<organism evidence="2 3">
    <name type="scientific">Sphaeroforma arctica JP610</name>
    <dbReference type="NCBI Taxonomy" id="667725"/>
    <lineage>
        <taxon>Eukaryota</taxon>
        <taxon>Ichthyosporea</taxon>
        <taxon>Ichthyophonida</taxon>
        <taxon>Sphaeroforma</taxon>
    </lineage>
</organism>
<gene>
    <name evidence="2" type="ORF">SARC_16345</name>
</gene>
<dbReference type="GeneID" id="25916849"/>
<name>A0A0L0F325_9EUKA</name>
<evidence type="ECO:0000256" key="1">
    <source>
        <dbReference type="SAM" id="MobiDB-lite"/>
    </source>
</evidence>
<accession>A0A0L0F325</accession>
<feature type="region of interest" description="Disordered" evidence="1">
    <location>
        <begin position="44"/>
        <end position="88"/>
    </location>
</feature>
<feature type="compositionally biased region" description="Basic and acidic residues" evidence="1">
    <location>
        <begin position="49"/>
        <end position="74"/>
    </location>
</feature>
<feature type="region of interest" description="Disordered" evidence="1">
    <location>
        <begin position="140"/>
        <end position="173"/>
    </location>
</feature>
<reference evidence="2 3" key="1">
    <citation type="submission" date="2011-02" db="EMBL/GenBank/DDBJ databases">
        <title>The Genome Sequence of Sphaeroforma arctica JP610.</title>
        <authorList>
            <consortium name="The Broad Institute Genome Sequencing Platform"/>
            <person name="Russ C."/>
            <person name="Cuomo C."/>
            <person name="Young S.K."/>
            <person name="Zeng Q."/>
            <person name="Gargeya S."/>
            <person name="Alvarado L."/>
            <person name="Berlin A."/>
            <person name="Chapman S.B."/>
            <person name="Chen Z."/>
            <person name="Freedman E."/>
            <person name="Gellesch M."/>
            <person name="Goldberg J."/>
            <person name="Griggs A."/>
            <person name="Gujja S."/>
            <person name="Heilman E."/>
            <person name="Heiman D."/>
            <person name="Howarth C."/>
            <person name="Mehta T."/>
            <person name="Neiman D."/>
            <person name="Pearson M."/>
            <person name="Roberts A."/>
            <person name="Saif S."/>
            <person name="Shea T."/>
            <person name="Shenoy N."/>
            <person name="Sisk P."/>
            <person name="Stolte C."/>
            <person name="Sykes S."/>
            <person name="White J."/>
            <person name="Yandava C."/>
            <person name="Burger G."/>
            <person name="Gray M.W."/>
            <person name="Holland P.W.H."/>
            <person name="King N."/>
            <person name="Lang F.B.F."/>
            <person name="Roger A.J."/>
            <person name="Ruiz-Trillo I."/>
            <person name="Haas B."/>
            <person name="Nusbaum C."/>
            <person name="Birren B."/>
        </authorList>
    </citation>
    <scope>NUCLEOTIDE SEQUENCE [LARGE SCALE GENOMIC DNA]</scope>
    <source>
        <strain evidence="2 3">JP610</strain>
    </source>
</reference>
<protein>
    <submittedName>
        <fullName evidence="2">Uncharacterized protein</fullName>
    </submittedName>
</protein>
<dbReference type="RefSeq" id="XP_014145022.1">
    <property type="nucleotide sequence ID" value="XM_014289547.1"/>
</dbReference>
<dbReference type="Proteomes" id="UP000054560">
    <property type="component" value="Unassembled WGS sequence"/>
</dbReference>
<feature type="compositionally biased region" description="Polar residues" evidence="1">
    <location>
        <begin position="75"/>
        <end position="85"/>
    </location>
</feature>
<proteinExistence type="predicted"/>
<feature type="non-terminal residue" evidence="2">
    <location>
        <position position="329"/>
    </location>
</feature>
<evidence type="ECO:0000313" key="2">
    <source>
        <dbReference type="EMBL" id="KNC71120.1"/>
    </source>
</evidence>
<keyword evidence="3" id="KW-1185">Reference proteome</keyword>